<dbReference type="Gene3D" id="2.70.150.10">
    <property type="entry name" value="Calcium-transporting ATPase, cytoplasmic transduction domain A"/>
    <property type="match status" value="1"/>
</dbReference>
<proteinExistence type="predicted"/>
<dbReference type="GO" id="GO:0016887">
    <property type="term" value="F:ATP hydrolysis activity"/>
    <property type="evidence" value="ECO:0007669"/>
    <property type="project" value="InterPro"/>
</dbReference>
<dbReference type="SUPFAM" id="SSF81660">
    <property type="entry name" value="Metal cation-transporting ATPase, ATP-binding domain N"/>
    <property type="match status" value="1"/>
</dbReference>
<dbReference type="InterPro" id="IPR044492">
    <property type="entry name" value="P_typ_ATPase_HD_dom"/>
</dbReference>
<dbReference type="InterPro" id="IPR008250">
    <property type="entry name" value="ATPase_P-typ_transduc_dom_A_sf"/>
</dbReference>
<dbReference type="SUPFAM" id="SSF56784">
    <property type="entry name" value="HAD-like"/>
    <property type="match status" value="1"/>
</dbReference>
<reference evidence="11" key="1">
    <citation type="submission" date="2020-11" db="EMBL/GenBank/DDBJ databases">
        <title>Nocardioides cynanchi sp. nov., isolated from soil of rhizosphere of Cynanchum wilfordii.</title>
        <authorList>
            <person name="Lee J.-S."/>
            <person name="Suh M.K."/>
            <person name="Kim J.-S."/>
        </authorList>
    </citation>
    <scope>NUCLEOTIDE SEQUENCE</scope>
    <source>
        <strain evidence="11">KCTC 19276</strain>
    </source>
</reference>
<dbReference type="Gene3D" id="3.40.50.1000">
    <property type="entry name" value="HAD superfamily/HAD-like"/>
    <property type="match status" value="2"/>
</dbReference>
<dbReference type="PRINTS" id="PR00120">
    <property type="entry name" value="HATPASE"/>
</dbReference>
<evidence type="ECO:0000256" key="5">
    <source>
        <dbReference type="ARBA" id="ARBA00022967"/>
    </source>
</evidence>
<keyword evidence="6 9" id="KW-1133">Transmembrane helix</keyword>
<feature type="transmembrane region" description="Helical" evidence="9">
    <location>
        <begin position="630"/>
        <end position="651"/>
    </location>
</feature>
<protein>
    <submittedName>
        <fullName evidence="11">Cation-transporting P-type ATPase</fullName>
    </submittedName>
</protein>
<dbReference type="Pfam" id="PF00702">
    <property type="entry name" value="Hydrolase"/>
    <property type="match status" value="1"/>
</dbReference>
<feature type="transmembrane region" description="Helical" evidence="9">
    <location>
        <begin position="243"/>
        <end position="269"/>
    </location>
</feature>
<dbReference type="PANTHER" id="PTHR42861">
    <property type="entry name" value="CALCIUM-TRANSPORTING ATPASE"/>
    <property type="match status" value="1"/>
</dbReference>
<dbReference type="Gene3D" id="1.20.1110.10">
    <property type="entry name" value="Calcium-transporting ATPase, transmembrane domain"/>
    <property type="match status" value="2"/>
</dbReference>
<evidence type="ECO:0000256" key="8">
    <source>
        <dbReference type="ARBA" id="ARBA00049360"/>
    </source>
</evidence>
<dbReference type="AlphaFoldDB" id="A0A930VID4"/>
<evidence type="ECO:0000256" key="3">
    <source>
        <dbReference type="ARBA" id="ARBA00022741"/>
    </source>
</evidence>
<dbReference type="Proteomes" id="UP000660668">
    <property type="component" value="Unassembled WGS sequence"/>
</dbReference>
<keyword evidence="7 9" id="KW-0472">Membrane</keyword>
<feature type="transmembrane region" description="Helical" evidence="9">
    <location>
        <begin position="798"/>
        <end position="819"/>
    </location>
</feature>
<dbReference type="InterPro" id="IPR004014">
    <property type="entry name" value="ATPase_P-typ_cation-transptr_N"/>
</dbReference>
<keyword evidence="3" id="KW-0547">Nucleotide-binding</keyword>
<dbReference type="NCBIfam" id="TIGR01494">
    <property type="entry name" value="ATPase_P-type"/>
    <property type="match status" value="3"/>
</dbReference>
<dbReference type="InterPro" id="IPR023298">
    <property type="entry name" value="ATPase_P-typ_TM_dom_sf"/>
</dbReference>
<dbReference type="SFLD" id="SFLDG00002">
    <property type="entry name" value="C1.7:_P-type_atpase_like"/>
    <property type="match status" value="1"/>
</dbReference>
<name>A0A930VID4_9ACTN</name>
<gene>
    <name evidence="11" type="ORF">ISU10_05370</name>
</gene>
<evidence type="ECO:0000259" key="10">
    <source>
        <dbReference type="SMART" id="SM00831"/>
    </source>
</evidence>
<dbReference type="Pfam" id="PF00689">
    <property type="entry name" value="Cation_ATPase_C"/>
    <property type="match status" value="1"/>
</dbReference>
<dbReference type="SMART" id="SM00831">
    <property type="entry name" value="Cation_ATPase_N"/>
    <property type="match status" value="1"/>
</dbReference>
<feature type="transmembrane region" description="Helical" evidence="9">
    <location>
        <begin position="765"/>
        <end position="786"/>
    </location>
</feature>
<evidence type="ECO:0000313" key="12">
    <source>
        <dbReference type="Proteomes" id="UP000660668"/>
    </source>
</evidence>
<dbReference type="GO" id="GO:0005886">
    <property type="term" value="C:plasma membrane"/>
    <property type="evidence" value="ECO:0007669"/>
    <property type="project" value="UniProtKB-SubCell"/>
</dbReference>
<dbReference type="InterPro" id="IPR006068">
    <property type="entry name" value="ATPase_P-typ_cation-transptr_C"/>
</dbReference>
<feature type="domain" description="Cation-transporting P-type ATPase N-terminal" evidence="10">
    <location>
        <begin position="1"/>
        <end position="62"/>
    </location>
</feature>
<evidence type="ECO:0000256" key="6">
    <source>
        <dbReference type="ARBA" id="ARBA00022989"/>
    </source>
</evidence>
<keyword evidence="5" id="KW-1278">Translocase</keyword>
<sequence>MDRTQTKGLTTAAAAGILARHGPNRLPVEHRPHLAARVGHQLRDPMIMMLCAAWVVVLAIGDRQDATIIAAVVVLNTVIGVVQEVRAQRAVDALTRLASPRAHVLRDDVVVEVEAVDVVPGDLVRLEAGDVVPADLLVVDSSALQVDESAMTGESVPVDRAVADEVLAGTVVSRGRGWGVVVRTGPDSGLGRIAALVASAAPRPTPLQRRLSVLSRQLVVVTAVLCAVVAVLSVLRGSSYVDAAVLAVSLGVAAIPESLPAVVTVALALGAHRMAGRSAVVRSLPAVETLGSVTVLASDKTGTLTKGVLVARRLWTPEGTCTVSGDAHNVHGEVVGSPLAEKGAARLLRDAVLCNDATLGVRDQGAWLAVGDPFDVALLVAAAKQGLTAEVLARRWTRVEGVPFDEASRLMRTVHRDEHGVLLEVWKGAPETVLDLLPPGPDVAAARAEAESLAAQGYRVLAVAESGTWVGLVGVVDPPHPDARAVVDACRAAGVRIVMITGDHPGTARAIATSVGILRDGGEVCDGDAVARGEHAARVESVDVYARTRPEQKVSIVEAWQAHGDVVAMTGDGVNDAPALRRADIGVAMGGRGTEVARQSADLVLVDDNLETLLVAIGEGRRVHANIRTFLRYGLAGGLAEMLVILLAPLLGMPLPLTPAMILWVNMVTHGVPGVAFGAEPLDPDLMRRPSPSPLRSILDRTLSRQIVTAGLMTAAVSLTVGWLAYRSDGPIQTVVFLTLGLGQLGVALALRAPRSKGSWRERGLELAVLGAGVCQVAGVLVPWLRDLLGTEPLSGRYLVALLAAASLPGLLVAAGRVVGRRRGGREVL</sequence>
<dbReference type="SFLD" id="SFLDS00003">
    <property type="entry name" value="Haloacid_Dehalogenase"/>
    <property type="match status" value="1"/>
</dbReference>
<evidence type="ECO:0000256" key="4">
    <source>
        <dbReference type="ARBA" id="ARBA00022840"/>
    </source>
</evidence>
<dbReference type="InterPro" id="IPR001757">
    <property type="entry name" value="P_typ_ATPase"/>
</dbReference>
<dbReference type="SUPFAM" id="SSF81653">
    <property type="entry name" value="Calcium ATPase, transduction domain A"/>
    <property type="match status" value="1"/>
</dbReference>
<accession>A0A930VID4</accession>
<keyword evidence="2 9" id="KW-0812">Transmembrane</keyword>
<comment type="catalytic activity">
    <reaction evidence="8">
        <text>ATP + H2O = ADP + phosphate + H(+)</text>
        <dbReference type="Rhea" id="RHEA:13065"/>
        <dbReference type="ChEBI" id="CHEBI:15377"/>
        <dbReference type="ChEBI" id="CHEBI:15378"/>
        <dbReference type="ChEBI" id="CHEBI:30616"/>
        <dbReference type="ChEBI" id="CHEBI:43474"/>
        <dbReference type="ChEBI" id="CHEBI:456216"/>
    </reaction>
</comment>
<comment type="caution">
    <text evidence="11">The sequence shown here is derived from an EMBL/GenBank/DDBJ whole genome shotgun (WGS) entry which is preliminary data.</text>
</comment>
<dbReference type="InterPro" id="IPR036412">
    <property type="entry name" value="HAD-like_sf"/>
</dbReference>
<evidence type="ECO:0000256" key="1">
    <source>
        <dbReference type="ARBA" id="ARBA00004651"/>
    </source>
</evidence>
<dbReference type="Pfam" id="PF00122">
    <property type="entry name" value="E1-E2_ATPase"/>
    <property type="match status" value="1"/>
</dbReference>
<dbReference type="InterPro" id="IPR059000">
    <property type="entry name" value="ATPase_P-type_domA"/>
</dbReference>
<dbReference type="InterPro" id="IPR023299">
    <property type="entry name" value="ATPase_P-typ_cyto_dom_N"/>
</dbReference>
<keyword evidence="12" id="KW-1185">Reference proteome</keyword>
<dbReference type="SUPFAM" id="SSF81665">
    <property type="entry name" value="Calcium ATPase, transmembrane domain M"/>
    <property type="match status" value="1"/>
</dbReference>
<organism evidence="11 12">
    <name type="scientific">Nocardioides agariphilus</name>
    <dbReference type="NCBI Taxonomy" id="433664"/>
    <lineage>
        <taxon>Bacteria</taxon>
        <taxon>Bacillati</taxon>
        <taxon>Actinomycetota</taxon>
        <taxon>Actinomycetes</taxon>
        <taxon>Propionibacteriales</taxon>
        <taxon>Nocardioidaceae</taxon>
        <taxon>Nocardioides</taxon>
    </lineage>
</organism>
<dbReference type="Pfam" id="PF00690">
    <property type="entry name" value="Cation_ATPase_N"/>
    <property type="match status" value="1"/>
</dbReference>
<comment type="subcellular location">
    <subcellularLocation>
        <location evidence="1">Cell membrane</location>
        <topology evidence="1">Multi-pass membrane protein</topology>
    </subcellularLocation>
</comment>
<feature type="transmembrane region" description="Helical" evidence="9">
    <location>
        <begin position="703"/>
        <end position="726"/>
    </location>
</feature>
<dbReference type="InterPro" id="IPR023214">
    <property type="entry name" value="HAD_sf"/>
</dbReference>
<evidence type="ECO:0000256" key="7">
    <source>
        <dbReference type="ARBA" id="ARBA00023136"/>
    </source>
</evidence>
<dbReference type="EMBL" id="JADKPO010000005">
    <property type="protein sequence ID" value="MBF4767192.1"/>
    <property type="molecule type" value="Genomic_DNA"/>
</dbReference>
<dbReference type="GO" id="GO:0005524">
    <property type="term" value="F:ATP binding"/>
    <property type="evidence" value="ECO:0007669"/>
    <property type="project" value="UniProtKB-KW"/>
</dbReference>
<evidence type="ECO:0000256" key="9">
    <source>
        <dbReference type="SAM" id="Phobius"/>
    </source>
</evidence>
<dbReference type="InterPro" id="IPR018303">
    <property type="entry name" value="ATPase_P-typ_P_site"/>
</dbReference>
<evidence type="ECO:0000313" key="11">
    <source>
        <dbReference type="EMBL" id="MBF4767192.1"/>
    </source>
</evidence>
<dbReference type="Gene3D" id="3.40.1110.10">
    <property type="entry name" value="Calcium-transporting ATPase, cytoplasmic domain N"/>
    <property type="match status" value="2"/>
</dbReference>
<feature type="transmembrane region" description="Helical" evidence="9">
    <location>
        <begin position="218"/>
        <end position="237"/>
    </location>
</feature>
<evidence type="ECO:0000256" key="2">
    <source>
        <dbReference type="ARBA" id="ARBA00022692"/>
    </source>
</evidence>
<keyword evidence="4" id="KW-0067">ATP-binding</keyword>
<feature type="transmembrane region" description="Helical" evidence="9">
    <location>
        <begin position="663"/>
        <end position="682"/>
    </location>
</feature>
<dbReference type="PRINTS" id="PR00119">
    <property type="entry name" value="CATATPASE"/>
</dbReference>
<feature type="transmembrane region" description="Helical" evidence="9">
    <location>
        <begin position="732"/>
        <end position="753"/>
    </location>
</feature>
<dbReference type="SFLD" id="SFLDF00027">
    <property type="entry name" value="p-type_atpase"/>
    <property type="match status" value="1"/>
</dbReference>
<dbReference type="PROSITE" id="PS00154">
    <property type="entry name" value="ATPASE_E1_E2"/>
    <property type="match status" value="1"/>
</dbReference>